<protein>
    <recommendedName>
        <fullName evidence="4">No apical meristem-associated C-terminal domain-containing protein</fullName>
    </recommendedName>
</protein>
<proteinExistence type="predicted"/>
<dbReference type="STRING" id="888268.A0A1E5WHT4"/>
<dbReference type="PANTHER" id="PTHR45125">
    <property type="entry name" value="F21J9.4-RELATED"/>
    <property type="match status" value="1"/>
</dbReference>
<evidence type="ECO:0000256" key="1">
    <source>
        <dbReference type="SAM" id="MobiDB-lite"/>
    </source>
</evidence>
<reference evidence="2 3" key="1">
    <citation type="submission" date="2016-09" db="EMBL/GenBank/DDBJ databases">
        <title>The draft genome of Dichanthelium oligosanthes: A C3 panicoid grass species.</title>
        <authorList>
            <person name="Studer A.J."/>
            <person name="Schnable J.C."/>
            <person name="Brutnell T.P."/>
        </authorList>
    </citation>
    <scope>NUCLEOTIDE SEQUENCE [LARGE SCALE GENOMIC DNA]</scope>
    <source>
        <strain evidence="3">cv. Kellogg 1175</strain>
        <tissue evidence="2">Leaf</tissue>
    </source>
</reference>
<gene>
    <name evidence="2" type="ORF">BAE44_0002038</name>
</gene>
<organism evidence="2 3">
    <name type="scientific">Dichanthelium oligosanthes</name>
    <dbReference type="NCBI Taxonomy" id="888268"/>
    <lineage>
        <taxon>Eukaryota</taxon>
        <taxon>Viridiplantae</taxon>
        <taxon>Streptophyta</taxon>
        <taxon>Embryophyta</taxon>
        <taxon>Tracheophyta</taxon>
        <taxon>Spermatophyta</taxon>
        <taxon>Magnoliopsida</taxon>
        <taxon>Liliopsida</taxon>
        <taxon>Poales</taxon>
        <taxon>Poaceae</taxon>
        <taxon>PACMAD clade</taxon>
        <taxon>Panicoideae</taxon>
        <taxon>Panicodae</taxon>
        <taxon>Paniceae</taxon>
        <taxon>Dichantheliinae</taxon>
        <taxon>Dichanthelium</taxon>
    </lineage>
</organism>
<feature type="non-terminal residue" evidence="2">
    <location>
        <position position="1"/>
    </location>
</feature>
<dbReference type="EMBL" id="LWDX02007271">
    <property type="protein sequence ID" value="OEL36943.1"/>
    <property type="molecule type" value="Genomic_DNA"/>
</dbReference>
<name>A0A1E5WHT4_9POAL</name>
<dbReference type="AlphaFoldDB" id="A0A1E5WHT4"/>
<accession>A0A1E5WHT4</accession>
<sequence length="134" mass="14924">IQRDTSRFCAIYGTIESRHQSGKTEDDKVSTFSLQIKDALLMYDGIAGRNYPYMHCWLILKNEPKWNIWLGTSSTGQGGDPEVTGEGSNQAMPPPVERPMGWDRANKQRSDSNSSSSTTCLEVFSEDVNGQVCI</sequence>
<keyword evidence="3" id="KW-1185">Reference proteome</keyword>
<dbReference type="PANTHER" id="PTHR45125:SF28">
    <property type="entry name" value="OS02G0603500 PROTEIN"/>
    <property type="match status" value="1"/>
</dbReference>
<evidence type="ECO:0008006" key="4">
    <source>
        <dbReference type="Google" id="ProtNLM"/>
    </source>
</evidence>
<evidence type="ECO:0000313" key="3">
    <source>
        <dbReference type="Proteomes" id="UP000095767"/>
    </source>
</evidence>
<dbReference type="OrthoDB" id="677207at2759"/>
<comment type="caution">
    <text evidence="2">The sequence shown here is derived from an EMBL/GenBank/DDBJ whole genome shotgun (WGS) entry which is preliminary data.</text>
</comment>
<feature type="region of interest" description="Disordered" evidence="1">
    <location>
        <begin position="71"/>
        <end position="119"/>
    </location>
</feature>
<dbReference type="Proteomes" id="UP000095767">
    <property type="component" value="Unassembled WGS sequence"/>
</dbReference>
<feature type="compositionally biased region" description="Basic and acidic residues" evidence="1">
    <location>
        <begin position="100"/>
        <end position="110"/>
    </location>
</feature>
<evidence type="ECO:0000313" key="2">
    <source>
        <dbReference type="EMBL" id="OEL36943.1"/>
    </source>
</evidence>